<dbReference type="EMBL" id="LR899012">
    <property type="protein sequence ID" value="CAD7088319.1"/>
    <property type="molecule type" value="Genomic_DNA"/>
</dbReference>
<dbReference type="Gene3D" id="3.30.710.10">
    <property type="entry name" value="Potassium Channel Kv1.1, Chain A"/>
    <property type="match status" value="1"/>
</dbReference>
<evidence type="ECO:0000313" key="3">
    <source>
        <dbReference type="Proteomes" id="UP000594454"/>
    </source>
</evidence>
<dbReference type="Proteomes" id="UP000594454">
    <property type="component" value="Chromosome 4"/>
</dbReference>
<dbReference type="PROSITE" id="PS50097">
    <property type="entry name" value="BTB"/>
    <property type="match status" value="1"/>
</dbReference>
<feature type="domain" description="BTB" evidence="1">
    <location>
        <begin position="27"/>
        <end position="92"/>
    </location>
</feature>
<sequence>MSSRSLLHANPSLGHRYYDLFRSQKFVDCSFTVEQTNIKCHKLILSAASPVFEAMFYGPMSEKHSVEILDISTETFRLMIEYIYTNEVDFTKETIENSIELYYSAEKYILTDLVALCLAAIQKKLRFQNILPTIDLSFHMDLQPLLQLCITFFNKCCLNGYQFMNSLKSNYYHVTKNCLKLMVKLSTPCNQLNCFIREWCHQECKRLGLSEIDYKLVFNDLELTELMQFSDRQKALGGEHNALERSKTHLLHECNHIERVYYKACRPLMISEAQSQISFTLKTDRFISLLGLVINSRLMPRNLSEHNQDQVYFESIDIEIQSEGELIYRGSIVDQKTQYNCDLNIMLDRNIILSSNDEYCIKLFWGRQAFGAEYPCSIQSNVVNGVTFLDHHTSMDCNGSIVKGIKYLNIV</sequence>
<dbReference type="SMART" id="SM00225">
    <property type="entry name" value="BTB"/>
    <property type="match status" value="1"/>
</dbReference>
<dbReference type="OMA" id="MRCCVNN"/>
<dbReference type="OrthoDB" id="624345at2759"/>
<dbReference type="InParanoid" id="A0A7R8UXA8"/>
<keyword evidence="3" id="KW-1185">Reference proteome</keyword>
<organism evidence="2 3">
    <name type="scientific">Hermetia illucens</name>
    <name type="common">Black soldier fly</name>
    <dbReference type="NCBI Taxonomy" id="343691"/>
    <lineage>
        <taxon>Eukaryota</taxon>
        <taxon>Metazoa</taxon>
        <taxon>Ecdysozoa</taxon>
        <taxon>Arthropoda</taxon>
        <taxon>Hexapoda</taxon>
        <taxon>Insecta</taxon>
        <taxon>Pterygota</taxon>
        <taxon>Neoptera</taxon>
        <taxon>Endopterygota</taxon>
        <taxon>Diptera</taxon>
        <taxon>Brachycera</taxon>
        <taxon>Stratiomyomorpha</taxon>
        <taxon>Stratiomyidae</taxon>
        <taxon>Hermetiinae</taxon>
        <taxon>Hermetia</taxon>
    </lineage>
</organism>
<dbReference type="AlphaFoldDB" id="A0A7R8UXA8"/>
<evidence type="ECO:0000259" key="1">
    <source>
        <dbReference type="PROSITE" id="PS50097"/>
    </source>
</evidence>
<evidence type="ECO:0000313" key="2">
    <source>
        <dbReference type="EMBL" id="CAD7088319.1"/>
    </source>
</evidence>
<dbReference type="PANTHER" id="PTHR24413">
    <property type="entry name" value="SPECKLE-TYPE POZ PROTEIN"/>
    <property type="match status" value="1"/>
</dbReference>
<dbReference type="Pfam" id="PF00651">
    <property type="entry name" value="BTB"/>
    <property type="match status" value="1"/>
</dbReference>
<gene>
    <name evidence="2" type="ORF">HERILL_LOCUS10958</name>
</gene>
<dbReference type="InterPro" id="IPR011333">
    <property type="entry name" value="SKP1/BTB/POZ_sf"/>
</dbReference>
<accession>A0A7R8UXA8</accession>
<proteinExistence type="predicted"/>
<name>A0A7R8UXA8_HERIL</name>
<dbReference type="InterPro" id="IPR000210">
    <property type="entry name" value="BTB/POZ_dom"/>
</dbReference>
<reference evidence="2 3" key="1">
    <citation type="submission" date="2020-11" db="EMBL/GenBank/DDBJ databases">
        <authorList>
            <person name="Wallbank WR R."/>
            <person name="Pardo Diaz C."/>
            <person name="Kozak K."/>
            <person name="Martin S."/>
            <person name="Jiggins C."/>
            <person name="Moest M."/>
            <person name="Warren A I."/>
            <person name="Generalovic N T."/>
            <person name="Byers J.R.P. K."/>
            <person name="Montejo-Kovacevich G."/>
            <person name="Yen C E."/>
        </authorList>
    </citation>
    <scope>NUCLEOTIDE SEQUENCE [LARGE SCALE GENOMIC DNA]</scope>
</reference>
<dbReference type="FunCoup" id="A0A7R8UXA8">
    <property type="interactions" value="54"/>
</dbReference>
<dbReference type="SUPFAM" id="SSF54695">
    <property type="entry name" value="POZ domain"/>
    <property type="match status" value="1"/>
</dbReference>
<dbReference type="CDD" id="cd18186">
    <property type="entry name" value="BTB_POZ_ZBTB_KLHL-like"/>
    <property type="match status" value="1"/>
</dbReference>
<protein>
    <recommendedName>
        <fullName evidence="1">BTB domain-containing protein</fullName>
    </recommendedName>
</protein>